<sequence>MQRIFSDGFTSLRWYDPDQVQRVVPKRTLSLKTPLVIMLR</sequence>
<evidence type="ECO:0000313" key="1">
    <source>
        <dbReference type="EMBL" id="SVA11958.1"/>
    </source>
</evidence>
<reference evidence="1" key="1">
    <citation type="submission" date="2018-05" db="EMBL/GenBank/DDBJ databases">
        <authorList>
            <person name="Lanie J.A."/>
            <person name="Ng W.-L."/>
            <person name="Kazmierczak K.M."/>
            <person name="Andrzejewski T.M."/>
            <person name="Davidsen T.M."/>
            <person name="Wayne K.J."/>
            <person name="Tettelin H."/>
            <person name="Glass J.I."/>
            <person name="Rusch D."/>
            <person name="Podicherti R."/>
            <person name="Tsui H.-C.T."/>
            <person name="Winkler M.E."/>
        </authorList>
    </citation>
    <scope>NUCLEOTIDE SEQUENCE</scope>
</reference>
<dbReference type="AlphaFoldDB" id="A0A381T8Q3"/>
<organism evidence="1">
    <name type="scientific">marine metagenome</name>
    <dbReference type="NCBI Taxonomy" id="408172"/>
    <lineage>
        <taxon>unclassified sequences</taxon>
        <taxon>metagenomes</taxon>
        <taxon>ecological metagenomes</taxon>
    </lineage>
</organism>
<accession>A0A381T8Q3</accession>
<name>A0A381T8Q3_9ZZZZ</name>
<gene>
    <name evidence="1" type="ORF">METZ01_LOCUS64812</name>
</gene>
<dbReference type="EMBL" id="UINC01004121">
    <property type="protein sequence ID" value="SVA11958.1"/>
    <property type="molecule type" value="Genomic_DNA"/>
</dbReference>
<proteinExistence type="predicted"/>
<protein>
    <submittedName>
        <fullName evidence="1">Uncharacterized protein</fullName>
    </submittedName>
</protein>